<evidence type="ECO:0000313" key="4">
    <source>
        <dbReference type="EMBL" id="CAB4021944.1"/>
    </source>
</evidence>
<evidence type="ECO:0000259" key="3">
    <source>
        <dbReference type="Pfam" id="PF13359"/>
    </source>
</evidence>
<comment type="caution">
    <text evidence="4">The sequence shown here is derived from an EMBL/GenBank/DDBJ whole genome shotgun (WGS) entry which is preliminary data.</text>
</comment>
<gene>
    <name evidence="4" type="ORF">PACLA_8A038535</name>
</gene>
<evidence type="ECO:0000313" key="5">
    <source>
        <dbReference type="Proteomes" id="UP001152795"/>
    </source>
</evidence>
<feature type="domain" description="DDE Tnp4" evidence="3">
    <location>
        <begin position="94"/>
        <end position="226"/>
    </location>
</feature>
<keyword evidence="2" id="KW-0479">Metal-binding</keyword>
<dbReference type="GO" id="GO:0046872">
    <property type="term" value="F:metal ion binding"/>
    <property type="evidence" value="ECO:0007669"/>
    <property type="project" value="UniProtKB-KW"/>
</dbReference>
<dbReference type="Proteomes" id="UP001152795">
    <property type="component" value="Unassembled WGS sequence"/>
</dbReference>
<reference evidence="4" key="1">
    <citation type="submission" date="2020-04" db="EMBL/GenBank/DDBJ databases">
        <authorList>
            <person name="Alioto T."/>
            <person name="Alioto T."/>
            <person name="Gomez Garrido J."/>
        </authorList>
    </citation>
    <scope>NUCLEOTIDE SEQUENCE</scope>
    <source>
        <strain evidence="4">A484AB</strain>
    </source>
</reference>
<comment type="cofactor">
    <cofactor evidence="1">
        <name>a divalent metal cation</name>
        <dbReference type="ChEBI" id="CHEBI:60240"/>
    </cofactor>
</comment>
<evidence type="ECO:0000256" key="1">
    <source>
        <dbReference type="ARBA" id="ARBA00001968"/>
    </source>
</evidence>
<accession>A0A6S7IRL7</accession>
<dbReference type="InterPro" id="IPR027806">
    <property type="entry name" value="HARBI1_dom"/>
</dbReference>
<dbReference type="EMBL" id="CACRXK020011726">
    <property type="protein sequence ID" value="CAB4021944.1"/>
    <property type="molecule type" value="Genomic_DNA"/>
</dbReference>
<organism evidence="4 5">
    <name type="scientific">Paramuricea clavata</name>
    <name type="common">Red gorgonian</name>
    <name type="synonym">Violescent sea-whip</name>
    <dbReference type="NCBI Taxonomy" id="317549"/>
    <lineage>
        <taxon>Eukaryota</taxon>
        <taxon>Metazoa</taxon>
        <taxon>Cnidaria</taxon>
        <taxon>Anthozoa</taxon>
        <taxon>Octocorallia</taxon>
        <taxon>Malacalcyonacea</taxon>
        <taxon>Plexauridae</taxon>
        <taxon>Paramuricea</taxon>
    </lineage>
</organism>
<proteinExistence type="predicted"/>
<evidence type="ECO:0000256" key="2">
    <source>
        <dbReference type="ARBA" id="ARBA00022723"/>
    </source>
</evidence>
<dbReference type="AlphaFoldDB" id="A0A6S7IRL7"/>
<dbReference type="OrthoDB" id="5978462at2759"/>
<sequence>MYTRARQPRVRNCPFRLDVCNRVLLVLIWLRMYPEITMLSGMFMVSPTTVQREIRYLLPMLWTYFRELVQWPNAEQWQDMAHDWEMFPGAVALIDGTRHEIQRPQIEPQQQFYSGHCRYHNFSTQIIMDNRGNIVYIQSGFLGHNNDSAQLQMMPRIGNGEELHLPEGLYILADKGYPCEYPLLTPWRVRDVAGDQRRQLFNLELRRVRVKVEHCIRRVKEYGAVSHLWRHERWMFPIVNELCAFLAQRHITLSRVL</sequence>
<dbReference type="Pfam" id="PF13359">
    <property type="entry name" value="DDE_Tnp_4"/>
    <property type="match status" value="1"/>
</dbReference>
<keyword evidence="5" id="KW-1185">Reference proteome</keyword>
<name>A0A6S7IRL7_PARCT</name>
<protein>
    <recommendedName>
        <fullName evidence="3">DDE Tnp4 domain-containing protein</fullName>
    </recommendedName>
</protein>